<dbReference type="Proteomes" id="UP000237340">
    <property type="component" value="Unassembled WGS sequence"/>
</dbReference>
<dbReference type="NCBIfam" id="TIGR01554">
    <property type="entry name" value="major_cap_HK97"/>
    <property type="match status" value="1"/>
</dbReference>
<dbReference type="Gene3D" id="3.30.2400.10">
    <property type="entry name" value="Major capsid protein gp5"/>
    <property type="match status" value="1"/>
</dbReference>
<reference evidence="3 4" key="1">
    <citation type="submission" date="2018-01" db="EMBL/GenBank/DDBJ databases">
        <title>Cryobacterium sp. nov., from glaciers in China.</title>
        <authorList>
            <person name="Liu Q."/>
            <person name="Xin Y.-H."/>
        </authorList>
    </citation>
    <scope>NUCLEOTIDE SEQUENCE [LARGE SCALE GENOMIC DNA]</scope>
    <source>
        <strain evidence="3 4">TMN-42</strain>
    </source>
</reference>
<evidence type="ECO:0000313" key="3">
    <source>
        <dbReference type="EMBL" id="POH67628.1"/>
    </source>
</evidence>
<protein>
    <submittedName>
        <fullName evidence="3">Phage major capsid protein</fullName>
    </submittedName>
</protein>
<dbReference type="InterPro" id="IPR024455">
    <property type="entry name" value="Phage_capsid"/>
</dbReference>
<dbReference type="Gene3D" id="3.30.2320.10">
    <property type="entry name" value="hypothetical protein PF0899 domain"/>
    <property type="match status" value="1"/>
</dbReference>
<proteinExistence type="predicted"/>
<evidence type="ECO:0000259" key="2">
    <source>
        <dbReference type="Pfam" id="PF05065"/>
    </source>
</evidence>
<comment type="caution">
    <text evidence="3">The sequence shown here is derived from an EMBL/GenBank/DDBJ whole genome shotgun (WGS) entry which is preliminary data.</text>
</comment>
<comment type="subcellular location">
    <subcellularLocation>
        <location evidence="1">Virion</location>
    </subcellularLocation>
</comment>
<name>A0A2S3ZJ53_9MICO</name>
<dbReference type="AlphaFoldDB" id="A0A2S3ZJ53"/>
<dbReference type="Pfam" id="PF05065">
    <property type="entry name" value="Phage_capsid"/>
    <property type="match status" value="1"/>
</dbReference>
<accession>A0A2S3ZJ53</accession>
<evidence type="ECO:0000256" key="1">
    <source>
        <dbReference type="ARBA" id="ARBA00004328"/>
    </source>
</evidence>
<sequence>MANSSTLKSYLGISEAGPLIVQPVERESLALRLTTVVHTGGGTFRFPRITTDPSAAWIAENAEITVSEATADEVPVIPKKVAGLSIISNELANDTSPEAAGVIGDGLARDIARRVDQAFFGTAPANTNVQPGGLEYLGTTVENIDADPSAGIAAYIDALAAAEALGVTLSAFVTDPTTARALAKLTTGTGSNLPLFGVGATNGIERNVLGVPLHVSPYVLPGTAWGIPSDRVFAVLRDDVSLDIDKSVFFTKDQTAIRGIMRVGFGFVQPEAVIKIKAAA</sequence>
<dbReference type="SUPFAM" id="SSF56563">
    <property type="entry name" value="Major capsid protein gp5"/>
    <property type="match status" value="1"/>
</dbReference>
<evidence type="ECO:0000313" key="4">
    <source>
        <dbReference type="Proteomes" id="UP000237340"/>
    </source>
</evidence>
<dbReference type="InterPro" id="IPR054612">
    <property type="entry name" value="Phage_capsid-like_C"/>
</dbReference>
<organism evidence="3 4">
    <name type="scientific">Cryobacterium zongtaii</name>
    <dbReference type="NCBI Taxonomy" id="1259217"/>
    <lineage>
        <taxon>Bacteria</taxon>
        <taxon>Bacillati</taxon>
        <taxon>Actinomycetota</taxon>
        <taxon>Actinomycetes</taxon>
        <taxon>Micrococcales</taxon>
        <taxon>Microbacteriaceae</taxon>
        <taxon>Cryobacterium</taxon>
    </lineage>
</organism>
<keyword evidence="4" id="KW-1185">Reference proteome</keyword>
<feature type="domain" description="Phage capsid-like C-terminal" evidence="2">
    <location>
        <begin position="19"/>
        <end position="277"/>
    </location>
</feature>
<dbReference type="EMBL" id="PPXD01000007">
    <property type="protein sequence ID" value="POH67628.1"/>
    <property type="molecule type" value="Genomic_DNA"/>
</dbReference>
<gene>
    <name evidence="3" type="ORF">C3B61_06960</name>
</gene>
<dbReference type="RefSeq" id="WP_103459974.1">
    <property type="nucleotide sequence ID" value="NZ_PPXD01000007.1"/>
</dbReference>